<dbReference type="RefSeq" id="WP_047189444.1">
    <property type="nucleotide sequence ID" value="NZ_LCYG01000032.1"/>
</dbReference>
<dbReference type="GO" id="GO:0016020">
    <property type="term" value="C:membrane"/>
    <property type="evidence" value="ECO:0007669"/>
    <property type="project" value="InterPro"/>
</dbReference>
<feature type="transmembrane region" description="Helical" evidence="1">
    <location>
        <begin position="256"/>
        <end position="276"/>
    </location>
</feature>
<feature type="transmembrane region" description="Helical" evidence="1">
    <location>
        <begin position="59"/>
        <end position="76"/>
    </location>
</feature>
<sequence>MASTAVVAPALPELAPSRLALPAQIPLRGIGLILASTVLFSCGDIAGKALTRSLPAIEVAWLRYAVFCLILLPLVWRSSGRAGLHSHRPGLQVLRGLGMVGSALFFYMALPVLPVADATAIFFISPVLITALAVLFLKEEVGWRRWTAALVGLAGVLVIIRPGTGAFQMASLLPLLGAACWAGAAIVTKLISGSDRPTTTLAYSALVGLGLLSAVVPFVWVTPSWSELGLALVMGTFSTAGHGLVVLAYRHASASLMAPFSYAQLIWAGALGFAVFGALPDAWTITGAGIIAASGLYTAYRERVRAVGRR</sequence>
<protein>
    <submittedName>
        <fullName evidence="3">Multidrug DMT transporter permease</fullName>
    </submittedName>
</protein>
<dbReference type="SUPFAM" id="SSF103481">
    <property type="entry name" value="Multidrug resistance efflux transporter EmrE"/>
    <property type="match status" value="2"/>
</dbReference>
<dbReference type="InterPro" id="IPR000620">
    <property type="entry name" value="EamA_dom"/>
</dbReference>
<feature type="domain" description="EamA" evidence="2">
    <location>
        <begin position="171"/>
        <end position="294"/>
    </location>
</feature>
<feature type="transmembrane region" description="Helical" evidence="1">
    <location>
        <begin position="228"/>
        <end position="249"/>
    </location>
</feature>
<dbReference type="Gene3D" id="1.10.3730.20">
    <property type="match status" value="1"/>
</dbReference>
<dbReference type="Proteomes" id="UP000035489">
    <property type="component" value="Unassembled WGS sequence"/>
</dbReference>
<feature type="transmembrane region" description="Helical" evidence="1">
    <location>
        <begin position="169"/>
        <end position="188"/>
    </location>
</feature>
<dbReference type="PANTHER" id="PTHR22911:SF103">
    <property type="entry name" value="BLR2811 PROTEIN"/>
    <property type="match status" value="1"/>
</dbReference>
<dbReference type="OrthoDB" id="9815809at2"/>
<evidence type="ECO:0000259" key="2">
    <source>
        <dbReference type="Pfam" id="PF00892"/>
    </source>
</evidence>
<dbReference type="PANTHER" id="PTHR22911">
    <property type="entry name" value="ACYL-MALONYL CONDENSING ENZYME-RELATED"/>
    <property type="match status" value="1"/>
</dbReference>
<proteinExistence type="predicted"/>
<dbReference type="Pfam" id="PF00892">
    <property type="entry name" value="EamA"/>
    <property type="match status" value="2"/>
</dbReference>
<keyword evidence="1" id="KW-1133">Transmembrane helix</keyword>
<dbReference type="EMBL" id="LCYG01000032">
    <property type="protein sequence ID" value="KLK92623.1"/>
    <property type="molecule type" value="Genomic_DNA"/>
</dbReference>
<evidence type="ECO:0000313" key="4">
    <source>
        <dbReference type="Proteomes" id="UP000035489"/>
    </source>
</evidence>
<evidence type="ECO:0000256" key="1">
    <source>
        <dbReference type="SAM" id="Phobius"/>
    </source>
</evidence>
<dbReference type="InterPro" id="IPR037185">
    <property type="entry name" value="EmrE-like"/>
</dbReference>
<accession>A0A0H1RBN7</accession>
<dbReference type="AlphaFoldDB" id="A0A0H1RBN7"/>
<feature type="domain" description="EamA" evidence="2">
    <location>
        <begin position="28"/>
        <end position="160"/>
    </location>
</feature>
<feature type="transmembrane region" description="Helical" evidence="1">
    <location>
        <begin position="282"/>
        <end position="300"/>
    </location>
</feature>
<feature type="transmembrane region" description="Helical" evidence="1">
    <location>
        <begin position="96"/>
        <end position="113"/>
    </location>
</feature>
<gene>
    <name evidence="3" type="ORF">AA309_13055</name>
</gene>
<reference evidence="3 4" key="1">
    <citation type="submission" date="2015-05" db="EMBL/GenBank/DDBJ databases">
        <title>Draft genome sequence of Microvirga vignae strain BR3299, a novel nitrogen fixing bacteria isolated from Brazil semi-aired region.</title>
        <authorList>
            <person name="Zilli J.E."/>
            <person name="Passos S.R."/>
            <person name="Leite J."/>
            <person name="Baldani J.I."/>
            <person name="Xavier G.R."/>
            <person name="Rumjaneck N.G."/>
            <person name="Simoes-Araujo J.L."/>
        </authorList>
    </citation>
    <scope>NUCLEOTIDE SEQUENCE [LARGE SCALE GENOMIC DNA]</scope>
    <source>
        <strain evidence="3 4">BR3299</strain>
    </source>
</reference>
<keyword evidence="4" id="KW-1185">Reference proteome</keyword>
<keyword evidence="1" id="KW-0812">Transmembrane</keyword>
<keyword evidence="1" id="KW-0472">Membrane</keyword>
<dbReference type="PATRIC" id="fig|1225564.3.peg.3449"/>
<feature type="transmembrane region" description="Helical" evidence="1">
    <location>
        <begin position="27"/>
        <end position="47"/>
    </location>
</feature>
<feature type="transmembrane region" description="Helical" evidence="1">
    <location>
        <begin position="200"/>
        <end position="222"/>
    </location>
</feature>
<organism evidence="3 4">
    <name type="scientific">Microvirga vignae</name>
    <dbReference type="NCBI Taxonomy" id="1225564"/>
    <lineage>
        <taxon>Bacteria</taxon>
        <taxon>Pseudomonadati</taxon>
        <taxon>Pseudomonadota</taxon>
        <taxon>Alphaproteobacteria</taxon>
        <taxon>Hyphomicrobiales</taxon>
        <taxon>Methylobacteriaceae</taxon>
        <taxon>Microvirga</taxon>
    </lineage>
</organism>
<comment type="caution">
    <text evidence="3">The sequence shown here is derived from an EMBL/GenBank/DDBJ whole genome shotgun (WGS) entry which is preliminary data.</text>
</comment>
<name>A0A0H1RBN7_9HYPH</name>
<evidence type="ECO:0000313" key="3">
    <source>
        <dbReference type="EMBL" id="KLK92623.1"/>
    </source>
</evidence>
<feature type="transmembrane region" description="Helical" evidence="1">
    <location>
        <begin position="119"/>
        <end position="137"/>
    </location>
</feature>